<dbReference type="InterPro" id="IPR012166">
    <property type="entry name" value="Uncharacterised_RocB"/>
</dbReference>
<dbReference type="Proteomes" id="UP001595932">
    <property type="component" value="Unassembled WGS sequence"/>
</dbReference>
<accession>A0ABV9MAE3</accession>
<dbReference type="Pfam" id="PF01546">
    <property type="entry name" value="Peptidase_M20"/>
    <property type="match status" value="1"/>
</dbReference>
<dbReference type="PANTHER" id="PTHR43808:SF27">
    <property type="entry name" value="PROTEIN ROCB"/>
    <property type="match status" value="1"/>
</dbReference>
<dbReference type="Gene3D" id="3.40.630.10">
    <property type="entry name" value="Zn peptidases"/>
    <property type="match status" value="1"/>
</dbReference>
<dbReference type="InterPro" id="IPR002933">
    <property type="entry name" value="Peptidase_M20"/>
</dbReference>
<keyword evidence="2" id="KW-1185">Reference proteome</keyword>
<dbReference type="SUPFAM" id="SSF53187">
    <property type="entry name" value="Zn-dependent exopeptidases"/>
    <property type="match status" value="1"/>
</dbReference>
<proteinExistence type="predicted"/>
<sequence length="542" mass="62281">MMERFWDTPEKLEDLVCELVSWESVYLTQGEAEFPVKLKGLLGELEYFKQNPDHLELGEVNWGRTFLTALYKHEQAQHTVVLISHFDTVSTEDYGVLRPLSTSPRLLTRALHDRKEMLNEDVLKDLESGNYLFGRGVMDMKAGLALHMALLEKASTEQWPINLVLLTVPDEEVNSNGMRHAVPTLLEMADEHDLTYSLFLNGEPVFAQDPNEQDFKVYTGSIGKIMPSALFYGKETHVGEPLSGLTSNYMASYLTQEMSWNPSFRETLFGETSPLPVTVLQRDVKMEYSAQTPYRAVSMYNVFLLERNAEQTMRLFEETARNALHKMSRDYVEMCTREGIEPVNEVKVFRFEELKEYALEKLGVKTVEQIMSNVTEDVDHDVREQSHAITDQLLIQCHELTPAVILLFAPPYYPPVNSSESELVKRCVKQVQETALGRFDLEVKQGHYFNGISDLSYVNFQDQNDGWQTYEQNTPVYGRSYSIPFEEMHKLQAPVLNVGPFGRDAHQRTERLNRKSAFEELPVLLEDLLLTQFTPLHTNKHA</sequence>
<evidence type="ECO:0000313" key="1">
    <source>
        <dbReference type="EMBL" id="MFC4712726.1"/>
    </source>
</evidence>
<dbReference type="PIRSF" id="PIRSF010386">
    <property type="entry name" value="RocB"/>
    <property type="match status" value="1"/>
</dbReference>
<reference evidence="2" key="1">
    <citation type="journal article" date="2019" name="Int. J. Syst. Evol. Microbiol.">
        <title>The Global Catalogue of Microorganisms (GCM) 10K type strain sequencing project: providing services to taxonomists for standard genome sequencing and annotation.</title>
        <authorList>
            <consortium name="The Broad Institute Genomics Platform"/>
            <consortium name="The Broad Institute Genome Sequencing Center for Infectious Disease"/>
            <person name="Wu L."/>
            <person name="Ma J."/>
        </authorList>
    </citation>
    <scope>NUCLEOTIDE SEQUENCE [LARGE SCALE GENOMIC DNA]</scope>
    <source>
        <strain evidence="2">CGMCC 1.12151</strain>
    </source>
</reference>
<dbReference type="PANTHER" id="PTHR43808">
    <property type="entry name" value="ACETYLORNITHINE DEACETYLASE"/>
    <property type="match status" value="1"/>
</dbReference>
<comment type="caution">
    <text evidence="1">The sequence shown here is derived from an EMBL/GenBank/DDBJ whole genome shotgun (WGS) entry which is preliminary data.</text>
</comment>
<organism evidence="1 2">
    <name type="scientific">Planococcus dechangensis</name>
    <dbReference type="NCBI Taxonomy" id="1176255"/>
    <lineage>
        <taxon>Bacteria</taxon>
        <taxon>Bacillati</taxon>
        <taxon>Bacillota</taxon>
        <taxon>Bacilli</taxon>
        <taxon>Bacillales</taxon>
        <taxon>Caryophanaceae</taxon>
        <taxon>Planococcus</taxon>
    </lineage>
</organism>
<evidence type="ECO:0000313" key="2">
    <source>
        <dbReference type="Proteomes" id="UP001595932"/>
    </source>
</evidence>
<gene>
    <name evidence="1" type="ORF">ACFO5U_07650</name>
</gene>
<protein>
    <submittedName>
        <fullName evidence="1">M20/M25/M40 family metallo-hydrolase</fullName>
    </submittedName>
</protein>
<name>A0ABV9MAE3_9BACL</name>
<dbReference type="RefSeq" id="WP_377278102.1">
    <property type="nucleotide sequence ID" value="NZ_JBHSGL010000005.1"/>
</dbReference>
<dbReference type="InterPro" id="IPR050072">
    <property type="entry name" value="Peptidase_M20A"/>
</dbReference>
<dbReference type="EMBL" id="JBHSGL010000005">
    <property type="protein sequence ID" value="MFC4712726.1"/>
    <property type="molecule type" value="Genomic_DNA"/>
</dbReference>